<dbReference type="InterPro" id="IPR011993">
    <property type="entry name" value="PH-like_dom_sf"/>
</dbReference>
<dbReference type="InterPro" id="IPR018979">
    <property type="entry name" value="FERM_N"/>
</dbReference>
<dbReference type="Gene3D" id="2.30.29.30">
    <property type="entry name" value="Pleckstrin-homology domain (PH domain)/Phosphotyrosine-binding domain (PTB)"/>
    <property type="match status" value="1"/>
</dbReference>
<dbReference type="SMART" id="SM00295">
    <property type="entry name" value="B41"/>
    <property type="match status" value="1"/>
</dbReference>
<dbReference type="GO" id="GO:0070161">
    <property type="term" value="C:anchoring junction"/>
    <property type="evidence" value="ECO:0007669"/>
    <property type="project" value="UniProtKB-SubCell"/>
</dbReference>
<feature type="transmembrane region" description="Helical" evidence="3">
    <location>
        <begin position="349"/>
        <end position="369"/>
    </location>
</feature>
<keyword evidence="3" id="KW-0812">Transmembrane</keyword>
<dbReference type="GO" id="GO:0071944">
    <property type="term" value="C:cell periphery"/>
    <property type="evidence" value="ECO:0007669"/>
    <property type="project" value="UniProtKB-ARBA"/>
</dbReference>
<dbReference type="InterPro" id="IPR019748">
    <property type="entry name" value="FERM_central"/>
</dbReference>
<dbReference type="GO" id="GO:0009887">
    <property type="term" value="P:animal organ morphogenesis"/>
    <property type="evidence" value="ECO:0007669"/>
    <property type="project" value="UniProtKB-ARBA"/>
</dbReference>
<dbReference type="AlphaFoldDB" id="A0ABD1F679"/>
<feature type="domain" description="FERM" evidence="4">
    <location>
        <begin position="14"/>
        <end position="304"/>
    </location>
</feature>
<evidence type="ECO:0000256" key="2">
    <source>
        <dbReference type="ARBA" id="ARBA00022949"/>
    </source>
</evidence>
<name>A0ABD1F679_HYPHA</name>
<dbReference type="Gene3D" id="1.20.80.10">
    <property type="match status" value="1"/>
</dbReference>
<dbReference type="EMBL" id="JBDJPC010000002">
    <property type="protein sequence ID" value="KAL1512953.1"/>
    <property type="molecule type" value="Genomic_DNA"/>
</dbReference>
<dbReference type="GO" id="GO:0030182">
    <property type="term" value="P:neuron differentiation"/>
    <property type="evidence" value="ECO:0007669"/>
    <property type="project" value="UniProtKB-ARBA"/>
</dbReference>
<dbReference type="InterPro" id="IPR019749">
    <property type="entry name" value="Band_41_domain"/>
</dbReference>
<dbReference type="SUPFAM" id="SSF54236">
    <property type="entry name" value="Ubiquitin-like"/>
    <property type="match status" value="1"/>
</dbReference>
<dbReference type="Proteomes" id="UP001566132">
    <property type="component" value="Unassembled WGS sequence"/>
</dbReference>
<dbReference type="InterPro" id="IPR035963">
    <property type="entry name" value="FERM_2"/>
</dbReference>
<organism evidence="5 6">
    <name type="scientific">Hypothenemus hampei</name>
    <name type="common">Coffee berry borer</name>
    <dbReference type="NCBI Taxonomy" id="57062"/>
    <lineage>
        <taxon>Eukaryota</taxon>
        <taxon>Metazoa</taxon>
        <taxon>Ecdysozoa</taxon>
        <taxon>Arthropoda</taxon>
        <taxon>Hexapoda</taxon>
        <taxon>Insecta</taxon>
        <taxon>Pterygota</taxon>
        <taxon>Neoptera</taxon>
        <taxon>Endopterygota</taxon>
        <taxon>Coleoptera</taxon>
        <taxon>Polyphaga</taxon>
        <taxon>Cucujiformia</taxon>
        <taxon>Curculionidae</taxon>
        <taxon>Scolytinae</taxon>
        <taxon>Hypothenemus</taxon>
    </lineage>
</organism>
<comment type="subcellular location">
    <subcellularLocation>
        <location evidence="1">Cell junction</location>
    </subcellularLocation>
</comment>
<dbReference type="InterPro" id="IPR014352">
    <property type="entry name" value="FERM/acyl-CoA-bd_prot_sf"/>
</dbReference>
<keyword evidence="3" id="KW-0472">Membrane</keyword>
<keyword evidence="6" id="KW-1185">Reference proteome</keyword>
<proteinExistence type="predicted"/>
<comment type="caution">
    <text evidence="5">The sequence shown here is derived from an EMBL/GenBank/DDBJ whole genome shotgun (WGS) entry which is preliminary data.</text>
</comment>
<evidence type="ECO:0000313" key="5">
    <source>
        <dbReference type="EMBL" id="KAL1512953.1"/>
    </source>
</evidence>
<dbReference type="Pfam" id="PF00373">
    <property type="entry name" value="FERM_M"/>
    <property type="match status" value="1"/>
</dbReference>
<reference evidence="5 6" key="1">
    <citation type="submission" date="2024-05" db="EMBL/GenBank/DDBJ databases">
        <title>Genetic variation in Jamaican populations of the coffee berry borer (Hypothenemus hampei).</title>
        <authorList>
            <person name="Errbii M."/>
            <person name="Myrie A."/>
        </authorList>
    </citation>
    <scope>NUCLEOTIDE SEQUENCE [LARGE SCALE GENOMIC DNA]</scope>
    <source>
        <strain evidence="5">JA-Hopewell-2020-01-JO</strain>
        <tissue evidence="5">Whole body</tissue>
    </source>
</reference>
<dbReference type="SUPFAM" id="SSF50729">
    <property type="entry name" value="PH domain-like"/>
    <property type="match status" value="1"/>
</dbReference>
<dbReference type="PANTHER" id="PTHR23280">
    <property type="entry name" value="4.1 G PROTEIN"/>
    <property type="match status" value="1"/>
</dbReference>
<keyword evidence="3" id="KW-1133">Transmembrane helix</keyword>
<dbReference type="SUPFAM" id="SSF47031">
    <property type="entry name" value="Second domain of FERM"/>
    <property type="match status" value="1"/>
</dbReference>
<keyword evidence="2" id="KW-0965">Cell junction</keyword>
<evidence type="ECO:0000256" key="3">
    <source>
        <dbReference type="SAM" id="Phobius"/>
    </source>
</evidence>
<sequence>MQTVLSQSGIEVYYPCTVHLLHSGENFECNYKSDQTGQDFLIYICKVQNITDHSYWGLKFMKADYLDEQRYWLDLSKLVRSQVRNITPIRFYFRVKVYPPEPYKLAEESIKHSIFQQLRLDLLSGRLFCNANDAAVLVALILQYAHGNFEENLLPTYRIYIKSNVLRKERCSNLFFNVIQKHALEIYQHLLTDYTKLEMEDLILRFASRLNSYGVEPFLVRTINKEDVILCMNYDGFHGYKKHDQVIYLTWQNIFKITHEGKALFVHLDVPLKGVLVFECINNSECNFVWSTAVEHLIYFYGQGTIPKPAPSSLNLKISRFNNSLVPEHKQENRRNISCTSVLVNFNSWILQLSFVLVYIVLFFCVLNLHTSFFEEMSYFKNYVKKFLSKFVFNKMLTF</sequence>
<dbReference type="CDD" id="cd14473">
    <property type="entry name" value="FERM_B-lobe"/>
    <property type="match status" value="1"/>
</dbReference>
<dbReference type="PRINTS" id="PR00935">
    <property type="entry name" value="BAND41"/>
</dbReference>
<dbReference type="InterPro" id="IPR000299">
    <property type="entry name" value="FERM_domain"/>
</dbReference>
<dbReference type="InterPro" id="IPR018980">
    <property type="entry name" value="FERM_PH-like_C"/>
</dbReference>
<evidence type="ECO:0000256" key="1">
    <source>
        <dbReference type="ARBA" id="ARBA00004282"/>
    </source>
</evidence>
<dbReference type="Pfam" id="PF09379">
    <property type="entry name" value="FERM_N"/>
    <property type="match status" value="1"/>
</dbReference>
<evidence type="ECO:0000259" key="4">
    <source>
        <dbReference type="PROSITE" id="PS50057"/>
    </source>
</evidence>
<accession>A0ABD1F679</accession>
<protein>
    <recommendedName>
        <fullName evidence="4">FERM domain-containing protein</fullName>
    </recommendedName>
</protein>
<gene>
    <name evidence="5" type="ORF">ABEB36_002451</name>
</gene>
<evidence type="ECO:0000313" key="6">
    <source>
        <dbReference type="Proteomes" id="UP001566132"/>
    </source>
</evidence>
<dbReference type="Pfam" id="PF09380">
    <property type="entry name" value="FERM_C"/>
    <property type="match status" value="1"/>
</dbReference>
<dbReference type="PANTHER" id="PTHR23280:SF32">
    <property type="entry name" value="FI22325P1"/>
    <property type="match status" value="1"/>
</dbReference>
<dbReference type="Gene3D" id="3.10.20.90">
    <property type="entry name" value="Phosphatidylinositol 3-kinase Catalytic Subunit, Chain A, domain 1"/>
    <property type="match status" value="1"/>
</dbReference>
<dbReference type="InterPro" id="IPR029071">
    <property type="entry name" value="Ubiquitin-like_domsf"/>
</dbReference>
<dbReference type="PROSITE" id="PS50057">
    <property type="entry name" value="FERM_3"/>
    <property type="match status" value="1"/>
</dbReference>